<evidence type="ECO:0000313" key="1">
    <source>
        <dbReference type="EMBL" id="KAF5191982.1"/>
    </source>
</evidence>
<gene>
    <name evidence="1" type="ORF">FRX31_018430</name>
</gene>
<evidence type="ECO:0000313" key="2">
    <source>
        <dbReference type="Proteomes" id="UP000554482"/>
    </source>
</evidence>
<proteinExistence type="predicted"/>
<keyword evidence="2" id="KW-1185">Reference proteome</keyword>
<reference evidence="1 2" key="1">
    <citation type="submission" date="2020-06" db="EMBL/GenBank/DDBJ databases">
        <title>Transcriptomic and genomic resources for Thalictrum thalictroides and T. hernandezii: Facilitating candidate gene discovery in an emerging model plant lineage.</title>
        <authorList>
            <person name="Arias T."/>
            <person name="Riano-Pachon D.M."/>
            <person name="Di Stilio V.S."/>
        </authorList>
    </citation>
    <scope>NUCLEOTIDE SEQUENCE [LARGE SCALE GENOMIC DNA]</scope>
    <source>
        <strain evidence="2">cv. WT478/WT964</strain>
        <tissue evidence="1">Leaves</tissue>
    </source>
</reference>
<comment type="caution">
    <text evidence="1">The sequence shown here is derived from an EMBL/GenBank/DDBJ whole genome shotgun (WGS) entry which is preliminary data.</text>
</comment>
<organism evidence="1 2">
    <name type="scientific">Thalictrum thalictroides</name>
    <name type="common">Rue-anemone</name>
    <name type="synonym">Anemone thalictroides</name>
    <dbReference type="NCBI Taxonomy" id="46969"/>
    <lineage>
        <taxon>Eukaryota</taxon>
        <taxon>Viridiplantae</taxon>
        <taxon>Streptophyta</taxon>
        <taxon>Embryophyta</taxon>
        <taxon>Tracheophyta</taxon>
        <taxon>Spermatophyta</taxon>
        <taxon>Magnoliopsida</taxon>
        <taxon>Ranunculales</taxon>
        <taxon>Ranunculaceae</taxon>
        <taxon>Thalictroideae</taxon>
        <taxon>Thalictrum</taxon>
    </lineage>
</organism>
<protein>
    <submittedName>
        <fullName evidence="1">Uncharacterized protein</fullName>
    </submittedName>
</protein>
<dbReference type="AlphaFoldDB" id="A0A7J6W606"/>
<dbReference type="Proteomes" id="UP000554482">
    <property type="component" value="Unassembled WGS sequence"/>
</dbReference>
<sequence>MLAYSWEESQKTVADSYFTRLLKIVFKEPDNIHDYEHQGQRRSFGVNPVWGKELYSVIGINGLTM</sequence>
<accession>A0A7J6W606</accession>
<dbReference type="EMBL" id="JABWDY010022049">
    <property type="protein sequence ID" value="KAF5191982.1"/>
    <property type="molecule type" value="Genomic_DNA"/>
</dbReference>
<name>A0A7J6W606_THATH</name>